<dbReference type="PANTHER" id="PTHR44167">
    <property type="entry name" value="OVARIAN-SPECIFIC SERINE/THREONINE-PROTEIN KINASE LOK-RELATED"/>
    <property type="match status" value="1"/>
</dbReference>
<keyword evidence="2" id="KW-0418">Kinase</keyword>
<dbReference type="InterPro" id="IPR008271">
    <property type="entry name" value="Ser/Thr_kinase_AS"/>
</dbReference>
<accession>A0A0V0QW84</accession>
<dbReference type="Proteomes" id="UP000054937">
    <property type="component" value="Unassembled WGS sequence"/>
</dbReference>
<keyword evidence="3" id="KW-1185">Reference proteome</keyword>
<reference evidence="2 3" key="1">
    <citation type="journal article" date="2015" name="Sci. Rep.">
        <title>Genome of the facultative scuticociliatosis pathogen Pseudocohnilembus persalinus provides insight into its virulence through horizontal gene transfer.</title>
        <authorList>
            <person name="Xiong J."/>
            <person name="Wang G."/>
            <person name="Cheng J."/>
            <person name="Tian M."/>
            <person name="Pan X."/>
            <person name="Warren A."/>
            <person name="Jiang C."/>
            <person name="Yuan D."/>
            <person name="Miao W."/>
        </authorList>
    </citation>
    <scope>NUCLEOTIDE SEQUENCE [LARGE SCALE GENOMIC DNA]</scope>
    <source>
        <strain evidence="2">36N120E</strain>
    </source>
</reference>
<dbReference type="Pfam" id="PF00069">
    <property type="entry name" value="Pkinase"/>
    <property type="match status" value="1"/>
</dbReference>
<evidence type="ECO:0000313" key="3">
    <source>
        <dbReference type="Proteomes" id="UP000054937"/>
    </source>
</evidence>
<organism evidence="2 3">
    <name type="scientific">Pseudocohnilembus persalinus</name>
    <name type="common">Ciliate</name>
    <dbReference type="NCBI Taxonomy" id="266149"/>
    <lineage>
        <taxon>Eukaryota</taxon>
        <taxon>Sar</taxon>
        <taxon>Alveolata</taxon>
        <taxon>Ciliophora</taxon>
        <taxon>Intramacronucleata</taxon>
        <taxon>Oligohymenophorea</taxon>
        <taxon>Scuticociliatia</taxon>
        <taxon>Philasterida</taxon>
        <taxon>Pseudocohnilembidae</taxon>
        <taxon>Pseudocohnilembus</taxon>
    </lineage>
</organism>
<evidence type="ECO:0000259" key="1">
    <source>
        <dbReference type="PROSITE" id="PS50011"/>
    </source>
</evidence>
<dbReference type="Gene3D" id="1.10.510.10">
    <property type="entry name" value="Transferase(Phosphotransferase) domain 1"/>
    <property type="match status" value="1"/>
</dbReference>
<keyword evidence="2" id="KW-0808">Transferase</keyword>
<gene>
    <name evidence="2" type="ORF">PPERSA_06243</name>
</gene>
<dbReference type="GO" id="GO:0044773">
    <property type="term" value="P:mitotic DNA damage checkpoint signaling"/>
    <property type="evidence" value="ECO:0007669"/>
    <property type="project" value="TreeGrafter"/>
</dbReference>
<dbReference type="GO" id="GO:0004674">
    <property type="term" value="F:protein serine/threonine kinase activity"/>
    <property type="evidence" value="ECO:0007669"/>
    <property type="project" value="TreeGrafter"/>
</dbReference>
<dbReference type="InParanoid" id="A0A0V0QW84"/>
<feature type="domain" description="Protein kinase" evidence="1">
    <location>
        <begin position="1"/>
        <end position="118"/>
    </location>
</feature>
<dbReference type="InterPro" id="IPR000719">
    <property type="entry name" value="Prot_kinase_dom"/>
</dbReference>
<sequence>MKVYKLNFQLHNQKTNILQSICHRDIKPSNILIFNKGGNPLYKVADLGSIKTLKKRAEQTLTSIKGTPSFLPQEVAYENIDNNINFKSVDIYSLGLVLLLVSSIPNVKENEIFNQSDR</sequence>
<dbReference type="SUPFAM" id="SSF56112">
    <property type="entry name" value="Protein kinase-like (PK-like)"/>
    <property type="match status" value="1"/>
</dbReference>
<comment type="caution">
    <text evidence="2">The sequence shown here is derived from an EMBL/GenBank/DDBJ whole genome shotgun (WGS) entry which is preliminary data.</text>
</comment>
<dbReference type="AlphaFoldDB" id="A0A0V0QW84"/>
<proteinExistence type="predicted"/>
<dbReference type="PANTHER" id="PTHR44167:SF24">
    <property type="entry name" value="SERINE_THREONINE-PROTEIN KINASE CHK2"/>
    <property type="match status" value="1"/>
</dbReference>
<dbReference type="GO" id="GO:0005737">
    <property type="term" value="C:cytoplasm"/>
    <property type="evidence" value="ECO:0007669"/>
    <property type="project" value="TreeGrafter"/>
</dbReference>
<dbReference type="GO" id="GO:0005634">
    <property type="term" value="C:nucleus"/>
    <property type="evidence" value="ECO:0007669"/>
    <property type="project" value="TreeGrafter"/>
</dbReference>
<dbReference type="GO" id="GO:0005524">
    <property type="term" value="F:ATP binding"/>
    <property type="evidence" value="ECO:0007669"/>
    <property type="project" value="InterPro"/>
</dbReference>
<name>A0A0V0QW84_PSEPJ</name>
<dbReference type="OrthoDB" id="4062651at2759"/>
<dbReference type="PROSITE" id="PS00108">
    <property type="entry name" value="PROTEIN_KINASE_ST"/>
    <property type="match status" value="1"/>
</dbReference>
<dbReference type="PROSITE" id="PS50011">
    <property type="entry name" value="PROTEIN_KINASE_DOM"/>
    <property type="match status" value="1"/>
</dbReference>
<protein>
    <submittedName>
        <fullName evidence="2">Protein kinase-like domain</fullName>
    </submittedName>
</protein>
<dbReference type="InterPro" id="IPR011009">
    <property type="entry name" value="Kinase-like_dom_sf"/>
</dbReference>
<dbReference type="EMBL" id="LDAU01000097">
    <property type="protein sequence ID" value="KRX06272.1"/>
    <property type="molecule type" value="Genomic_DNA"/>
</dbReference>
<evidence type="ECO:0000313" key="2">
    <source>
        <dbReference type="EMBL" id="KRX06272.1"/>
    </source>
</evidence>